<organism evidence="2 3">
    <name type="scientific">Raphidocelis subcapitata</name>
    <dbReference type="NCBI Taxonomy" id="307507"/>
    <lineage>
        <taxon>Eukaryota</taxon>
        <taxon>Viridiplantae</taxon>
        <taxon>Chlorophyta</taxon>
        <taxon>core chlorophytes</taxon>
        <taxon>Chlorophyceae</taxon>
        <taxon>CS clade</taxon>
        <taxon>Sphaeropleales</taxon>
        <taxon>Selenastraceae</taxon>
        <taxon>Raphidocelis</taxon>
    </lineage>
</organism>
<dbReference type="AlphaFoldDB" id="A0A2V0P265"/>
<protein>
    <submittedName>
        <fullName evidence="2">Uncharacterized protein</fullName>
    </submittedName>
</protein>
<dbReference type="Proteomes" id="UP000247498">
    <property type="component" value="Unassembled WGS sequence"/>
</dbReference>
<reference evidence="2 3" key="1">
    <citation type="journal article" date="2018" name="Sci. Rep.">
        <title>Raphidocelis subcapitata (=Pseudokirchneriella subcapitata) provides an insight into genome evolution and environmental adaptations in the Sphaeropleales.</title>
        <authorList>
            <person name="Suzuki S."/>
            <person name="Yamaguchi H."/>
            <person name="Nakajima N."/>
            <person name="Kawachi M."/>
        </authorList>
    </citation>
    <scope>NUCLEOTIDE SEQUENCE [LARGE SCALE GENOMIC DNA]</scope>
    <source>
        <strain evidence="2 3">NIES-35</strain>
    </source>
</reference>
<proteinExistence type="predicted"/>
<evidence type="ECO:0000313" key="3">
    <source>
        <dbReference type="Proteomes" id="UP000247498"/>
    </source>
</evidence>
<name>A0A2V0P265_9CHLO</name>
<accession>A0A2V0P265</accession>
<evidence type="ECO:0000313" key="2">
    <source>
        <dbReference type="EMBL" id="GBF93669.1"/>
    </source>
</evidence>
<evidence type="ECO:0000256" key="1">
    <source>
        <dbReference type="SAM" id="MobiDB-lite"/>
    </source>
</evidence>
<feature type="region of interest" description="Disordered" evidence="1">
    <location>
        <begin position="1"/>
        <end position="82"/>
    </location>
</feature>
<comment type="caution">
    <text evidence="2">The sequence shown here is derived from an EMBL/GenBank/DDBJ whole genome shotgun (WGS) entry which is preliminary data.</text>
</comment>
<gene>
    <name evidence="2" type="ORF">Rsub_06772</name>
</gene>
<dbReference type="InParanoid" id="A0A2V0P265"/>
<dbReference type="EMBL" id="BDRX01000043">
    <property type="protein sequence ID" value="GBF93669.1"/>
    <property type="molecule type" value="Genomic_DNA"/>
</dbReference>
<sequence length="82" mass="8562">MGAVLSCCGGGSEPTKAWGEFDPSQAERDREARERAAAQAEARQQKFEQSAVGRAALKSVQNAKKAEARPGAGGAEAADWLS</sequence>
<feature type="compositionally biased region" description="Basic and acidic residues" evidence="1">
    <location>
        <begin position="25"/>
        <end position="36"/>
    </location>
</feature>
<keyword evidence="3" id="KW-1185">Reference proteome</keyword>